<dbReference type="RefSeq" id="WP_106208541.1">
    <property type="nucleotide sequence ID" value="NZ_PVTD01000024.1"/>
</dbReference>
<evidence type="ECO:0000256" key="5">
    <source>
        <dbReference type="PIRSR" id="PIRSR605493-1"/>
    </source>
</evidence>
<keyword evidence="5" id="KW-0460">Magnesium</keyword>
<evidence type="ECO:0000256" key="4">
    <source>
        <dbReference type="ARBA" id="ARBA00030169"/>
    </source>
</evidence>
<comment type="caution">
    <text evidence="6">The sequence shown here is derived from an EMBL/GenBank/DDBJ whole genome shotgun (WGS) entry which is preliminary data.</text>
</comment>
<evidence type="ECO:0000313" key="6">
    <source>
        <dbReference type="EMBL" id="PRY19338.1"/>
    </source>
</evidence>
<dbReference type="GO" id="GO:0008948">
    <property type="term" value="F:oxaloacetate decarboxylase activity"/>
    <property type="evidence" value="ECO:0007669"/>
    <property type="project" value="TreeGrafter"/>
</dbReference>
<sequence length="228" mass="25247">MVAVITRKPMEEIVKEFDQFYTGLVYDVLEEMGYPHQALSPEIAAIAPGMTVAGPAFTVQMVNDPTSDPDLRQKRINMFKEMTYPCVDIRDTSFDERVAAYGEMNATLAAKYGCVGAVVDGGTRDSQHLIDRGFPVFARFKTPVEALGRISYKAWQTPIAVRGAITSTVTVNPGDFIFGDVDGVISIPKDILGKVIEKCQKMVNTENCARDEFKVGDPEEVYNKYGRL</sequence>
<protein>
    <recommendedName>
        <fullName evidence="2">Putative 4-hydroxy-4-methyl-2-oxoglutarate aldolase</fullName>
    </recommendedName>
    <alternativeName>
        <fullName evidence="3">Regulator of ribonuclease activity homolog</fullName>
    </alternativeName>
    <alternativeName>
        <fullName evidence="4">RraA-like protein</fullName>
    </alternativeName>
</protein>
<evidence type="ECO:0000256" key="1">
    <source>
        <dbReference type="ARBA" id="ARBA00001968"/>
    </source>
</evidence>
<keyword evidence="7" id="KW-1185">Reference proteome</keyword>
<comment type="cofactor">
    <cofactor evidence="1">
        <name>a divalent metal cation</name>
        <dbReference type="ChEBI" id="CHEBI:60240"/>
    </cofactor>
</comment>
<dbReference type="GO" id="GO:0047443">
    <property type="term" value="F:4-hydroxy-4-methyl-2-oxoglutarate aldolase activity"/>
    <property type="evidence" value="ECO:0007669"/>
    <property type="project" value="TreeGrafter"/>
</dbReference>
<dbReference type="EMBL" id="PVTD01000024">
    <property type="protein sequence ID" value="PRY19338.1"/>
    <property type="molecule type" value="Genomic_DNA"/>
</dbReference>
<dbReference type="Proteomes" id="UP000239480">
    <property type="component" value="Unassembled WGS sequence"/>
</dbReference>
<dbReference type="PANTHER" id="PTHR33254:SF4">
    <property type="entry name" value="4-HYDROXY-4-METHYL-2-OXOGLUTARATE ALDOLASE 3-RELATED"/>
    <property type="match status" value="1"/>
</dbReference>
<feature type="binding site" evidence="5">
    <location>
        <position position="125"/>
    </location>
    <ligand>
        <name>Mg(2+)</name>
        <dbReference type="ChEBI" id="CHEBI:18420"/>
    </ligand>
</feature>
<reference evidence="6 7" key="1">
    <citation type="submission" date="2018-03" db="EMBL/GenBank/DDBJ databases">
        <title>Genomic Encyclopedia of Archaeal and Bacterial Type Strains, Phase II (KMG-II): from individual species to whole genera.</title>
        <authorList>
            <person name="Goeker M."/>
        </authorList>
    </citation>
    <scope>NUCLEOTIDE SEQUENCE [LARGE SCALE GENOMIC DNA]</scope>
    <source>
        <strain evidence="6 7">DSM 29328</strain>
    </source>
</reference>
<dbReference type="PANTHER" id="PTHR33254">
    <property type="entry name" value="4-HYDROXY-4-METHYL-2-OXOGLUTARATE ALDOLASE 3-RELATED"/>
    <property type="match status" value="1"/>
</dbReference>
<keyword evidence="5" id="KW-0479">Metal-binding</keyword>
<dbReference type="SUPFAM" id="SSF89562">
    <property type="entry name" value="RraA-like"/>
    <property type="match status" value="1"/>
</dbReference>
<evidence type="ECO:0000313" key="7">
    <source>
        <dbReference type="Proteomes" id="UP000239480"/>
    </source>
</evidence>
<dbReference type="GO" id="GO:0046872">
    <property type="term" value="F:metal ion binding"/>
    <property type="evidence" value="ECO:0007669"/>
    <property type="project" value="UniProtKB-KW"/>
</dbReference>
<dbReference type="InterPro" id="IPR036704">
    <property type="entry name" value="RraA/RraA-like_sf"/>
</dbReference>
<dbReference type="Gene3D" id="3.50.30.40">
    <property type="entry name" value="Ribonuclease E inhibitor RraA/RraA-like"/>
    <property type="match status" value="1"/>
</dbReference>
<feature type="binding site" evidence="5">
    <location>
        <position position="124"/>
    </location>
    <ligand>
        <name>Mg(2+)</name>
        <dbReference type="ChEBI" id="CHEBI:18420"/>
    </ligand>
</feature>
<dbReference type="CDD" id="cd16841">
    <property type="entry name" value="RraA_family"/>
    <property type="match status" value="1"/>
</dbReference>
<accession>A0A2T0RDU9</accession>
<name>A0A2T0RDU9_9RHOB</name>
<dbReference type="AlphaFoldDB" id="A0A2T0RDU9"/>
<proteinExistence type="predicted"/>
<comment type="cofactor">
    <cofactor evidence="5">
        <name>Mg(2+)</name>
        <dbReference type="ChEBI" id="CHEBI:18420"/>
    </cofactor>
</comment>
<organism evidence="6 7">
    <name type="scientific">Aliiruegeria haliotis</name>
    <dbReference type="NCBI Taxonomy" id="1280846"/>
    <lineage>
        <taxon>Bacteria</taxon>
        <taxon>Pseudomonadati</taxon>
        <taxon>Pseudomonadota</taxon>
        <taxon>Alphaproteobacteria</taxon>
        <taxon>Rhodobacterales</taxon>
        <taxon>Roseobacteraceae</taxon>
        <taxon>Aliiruegeria</taxon>
    </lineage>
</organism>
<gene>
    <name evidence="6" type="ORF">CLV78_1245</name>
</gene>
<evidence type="ECO:0000256" key="2">
    <source>
        <dbReference type="ARBA" id="ARBA00016549"/>
    </source>
</evidence>
<dbReference type="Pfam" id="PF03737">
    <property type="entry name" value="RraA-like"/>
    <property type="match status" value="1"/>
</dbReference>
<dbReference type="OrthoDB" id="9812532at2"/>
<dbReference type="InterPro" id="IPR005493">
    <property type="entry name" value="RraA/RraA-like"/>
</dbReference>
<evidence type="ECO:0000256" key="3">
    <source>
        <dbReference type="ARBA" id="ARBA00029596"/>
    </source>
</evidence>